<dbReference type="Pfam" id="PF00561">
    <property type="entry name" value="Abhydrolase_1"/>
    <property type="match status" value="1"/>
</dbReference>
<organism evidence="2 3">
    <name type="scientific">Candidatus Dormiibacter inghamiae</name>
    <dbReference type="NCBI Taxonomy" id="3127013"/>
    <lineage>
        <taxon>Bacteria</taxon>
        <taxon>Bacillati</taxon>
        <taxon>Candidatus Dormiibacterota</taxon>
        <taxon>Candidatus Dormibacteria</taxon>
        <taxon>Candidatus Dormibacterales</taxon>
        <taxon>Candidatus Dormibacteraceae</taxon>
        <taxon>Candidatus Dormiibacter</taxon>
    </lineage>
</organism>
<feature type="domain" description="AB hydrolase-1" evidence="1">
    <location>
        <begin position="20"/>
        <end position="241"/>
    </location>
</feature>
<protein>
    <submittedName>
        <fullName evidence="2">Alpha/beta fold hydrolase</fullName>
    </submittedName>
</protein>
<evidence type="ECO:0000313" key="3">
    <source>
        <dbReference type="Proteomes" id="UP000620075"/>
    </source>
</evidence>
<dbReference type="SUPFAM" id="SSF53474">
    <property type="entry name" value="alpha/beta-Hydrolases"/>
    <property type="match status" value="1"/>
</dbReference>
<dbReference type="GO" id="GO:0016787">
    <property type="term" value="F:hydrolase activity"/>
    <property type="evidence" value="ECO:0007669"/>
    <property type="project" value="UniProtKB-KW"/>
</dbReference>
<dbReference type="InterPro" id="IPR000639">
    <property type="entry name" value="Epox_hydrolase-like"/>
</dbReference>
<keyword evidence="2" id="KW-0378">Hydrolase</keyword>
<dbReference type="Proteomes" id="UP000620075">
    <property type="component" value="Unassembled WGS sequence"/>
</dbReference>
<dbReference type="InterPro" id="IPR029058">
    <property type="entry name" value="AB_hydrolase_fold"/>
</dbReference>
<dbReference type="Gene3D" id="3.40.50.1820">
    <property type="entry name" value="alpha/beta hydrolase"/>
    <property type="match status" value="1"/>
</dbReference>
<evidence type="ECO:0000259" key="1">
    <source>
        <dbReference type="Pfam" id="PF00561"/>
    </source>
</evidence>
<accession>A0A934KE04</accession>
<dbReference type="PANTHER" id="PTHR43194:SF2">
    <property type="entry name" value="PEROXISOMAL MEMBRANE PROTEIN LPX1"/>
    <property type="match status" value="1"/>
</dbReference>
<dbReference type="InterPro" id="IPR000073">
    <property type="entry name" value="AB_hydrolase_1"/>
</dbReference>
<name>A0A934KE04_9BACT</name>
<dbReference type="PRINTS" id="PR00412">
    <property type="entry name" value="EPOXHYDRLASE"/>
</dbReference>
<gene>
    <name evidence="2" type="ORF">JF888_16160</name>
</gene>
<dbReference type="AlphaFoldDB" id="A0A934KE04"/>
<dbReference type="InterPro" id="IPR050228">
    <property type="entry name" value="Carboxylesterase_BioH"/>
</dbReference>
<dbReference type="PRINTS" id="PR00111">
    <property type="entry name" value="ABHYDROLASE"/>
</dbReference>
<comment type="caution">
    <text evidence="2">The sequence shown here is derived from an EMBL/GenBank/DDBJ whole genome shotgun (WGS) entry which is preliminary data.</text>
</comment>
<dbReference type="EMBL" id="JAEKNQ010000064">
    <property type="protein sequence ID" value="MBJ7604689.1"/>
    <property type="molecule type" value="Genomic_DNA"/>
</dbReference>
<dbReference type="PANTHER" id="PTHR43194">
    <property type="entry name" value="HYDROLASE ALPHA/BETA FOLD FAMILY"/>
    <property type="match status" value="1"/>
</dbReference>
<reference evidence="2 3" key="1">
    <citation type="submission" date="2020-10" db="EMBL/GenBank/DDBJ databases">
        <title>Ca. Dormibacterota MAGs.</title>
        <authorList>
            <person name="Montgomery K."/>
        </authorList>
    </citation>
    <scope>NUCLEOTIDE SEQUENCE [LARGE SCALE GENOMIC DNA]</scope>
    <source>
        <strain evidence="2">SC8811_S16_3</strain>
    </source>
</reference>
<dbReference type="RefSeq" id="WP_338182711.1">
    <property type="nucleotide sequence ID" value="NZ_JAEKNQ010000064.1"/>
</dbReference>
<proteinExistence type="predicted"/>
<evidence type="ECO:0000313" key="2">
    <source>
        <dbReference type="EMBL" id="MBJ7604689.1"/>
    </source>
</evidence>
<sequence length="264" mass="28738">MHLQCGDLQVAWREWGRGEPLVLIHGLADDHRAWRKTLAWLTLEHRVIAYDLRGHGETNLGQAEGSLAQLAHDLIRLMDALELPRAALAGFSLGGTVVLRAAIDHPQRVTALLPIATSSRVGRVAAEWYTERARLADQGWETLAPALRADTREQFAGAPAELEAHWRLRQQAVCDPAGFANACRAMAALRAQPLDGELSRIQAPLLVIAAAEDQLCPPRAAEAIQAGVAAARLAIIAGSGHQVEVEQPEQLSKAMLRFLADPRR</sequence>